<dbReference type="Proteomes" id="UP000600600">
    <property type="component" value="Unassembled WGS sequence"/>
</dbReference>
<keyword evidence="5 7" id="KW-0472">Membrane</keyword>
<dbReference type="PANTHER" id="PTHR10465">
    <property type="entry name" value="TRANSMEMBRANE GTPASE FZO1"/>
    <property type="match status" value="1"/>
</dbReference>
<evidence type="ECO:0000256" key="2">
    <source>
        <dbReference type="ARBA" id="ARBA00022741"/>
    </source>
</evidence>
<dbReference type="InterPro" id="IPR045063">
    <property type="entry name" value="Dynamin_N"/>
</dbReference>
<sequence>MNVMGILPIVIAALVGAVVTYFVVDRKKNGKENNDTSLEEVIKKKYESMLSEIQSKIIQKDALLKEEYIHKEETRKKYEELLSDAQSKIAQLDAELKGCINGHIDETVQKQLDNVDKLKKRIKDLEEEIEENGDDLADYKKKLKKKDDEKSELQDLLDKEVKIGKGIKEELEKLKSELDDKKNELEFKMESLRFVQEVVLASVVKDSATKVLYSNVDNAVNYISGELREGIKEVFTLDNEKEIFGSELKKWALSTKKSWIQHKTVIAFVGEFSAGKTSIVNRILSQDDPNVPLLPVSAKATTAIPTYISGGESTRYSFVTPDNVQKTISEETFRRVNKEVLDEIKGVSSLIQYFVMTYRNRNLDRLSILDTPGFSSNDSEDAQRTIDVINECDALFWVFDVNSGTVNKSSIQLIKKNLKKPLYVVINKVDTKPDTEVNKVEQLIRKTLRDEGVSVQKFVRFSAKAPIEDIMTPIKSVPKDMEQESYIANLLNLVTNFAERLERDSKEANRKQNNLFEKCDHLCDKYNSAIQRLGNNCLRASEIPHLEKHLFRKDGYEMSIDEYNDLVNTLNLICDDNVEELCDLYNQQMEAKCEAQQAYLDYIDKKEMWKKMDAFKTQLKKVVKPFN</sequence>
<keyword evidence="7" id="KW-0812">Transmembrane</keyword>
<feature type="coiled-coil region" evidence="6">
    <location>
        <begin position="71"/>
        <end position="191"/>
    </location>
</feature>
<feature type="transmembrane region" description="Helical" evidence="7">
    <location>
        <begin position="6"/>
        <end position="24"/>
    </location>
</feature>
<evidence type="ECO:0000259" key="8">
    <source>
        <dbReference type="Pfam" id="PF00350"/>
    </source>
</evidence>
<keyword evidence="2" id="KW-0547">Nucleotide-binding</keyword>
<evidence type="ECO:0000313" key="10">
    <source>
        <dbReference type="Proteomes" id="UP000600600"/>
    </source>
</evidence>
<accession>A0ABR7CG32</accession>
<dbReference type="EMBL" id="JACOOE010000011">
    <property type="protein sequence ID" value="MBC5606723.1"/>
    <property type="molecule type" value="Genomic_DNA"/>
</dbReference>
<dbReference type="RefSeq" id="WP_186968275.1">
    <property type="nucleotide sequence ID" value="NZ_JACOOE010000011.1"/>
</dbReference>
<dbReference type="InterPro" id="IPR027417">
    <property type="entry name" value="P-loop_NTPase"/>
</dbReference>
<protein>
    <submittedName>
        <fullName evidence="9">Dynamin family protein</fullName>
    </submittedName>
</protein>
<evidence type="ECO:0000256" key="4">
    <source>
        <dbReference type="ARBA" id="ARBA00023134"/>
    </source>
</evidence>
<name>A0ABR7CG32_9BACE</name>
<reference evidence="9 10" key="1">
    <citation type="submission" date="2020-08" db="EMBL/GenBank/DDBJ databases">
        <title>Genome public.</title>
        <authorList>
            <person name="Liu C."/>
            <person name="Sun Q."/>
        </authorList>
    </citation>
    <scope>NUCLEOTIDE SEQUENCE [LARGE SCALE GENOMIC DNA]</scope>
    <source>
        <strain evidence="9 10">M27</strain>
    </source>
</reference>
<dbReference type="SUPFAM" id="SSF52540">
    <property type="entry name" value="P-loop containing nucleoside triphosphate hydrolases"/>
    <property type="match status" value="1"/>
</dbReference>
<feature type="domain" description="Dynamin N-terminal" evidence="8">
    <location>
        <begin position="266"/>
        <end position="428"/>
    </location>
</feature>
<evidence type="ECO:0000256" key="7">
    <source>
        <dbReference type="SAM" id="Phobius"/>
    </source>
</evidence>
<keyword evidence="10" id="KW-1185">Reference proteome</keyword>
<keyword evidence="4" id="KW-0342">GTP-binding</keyword>
<evidence type="ECO:0000256" key="6">
    <source>
        <dbReference type="SAM" id="Coils"/>
    </source>
</evidence>
<comment type="caution">
    <text evidence="9">The sequence shown here is derived from an EMBL/GenBank/DDBJ whole genome shotgun (WGS) entry which is preliminary data.</text>
</comment>
<evidence type="ECO:0000256" key="3">
    <source>
        <dbReference type="ARBA" id="ARBA00022801"/>
    </source>
</evidence>
<evidence type="ECO:0000256" key="5">
    <source>
        <dbReference type="ARBA" id="ARBA00023136"/>
    </source>
</evidence>
<organism evidence="9 10">
    <name type="scientific">Bacteroides difficilis</name>
    <dbReference type="NCBI Taxonomy" id="2763021"/>
    <lineage>
        <taxon>Bacteria</taxon>
        <taxon>Pseudomonadati</taxon>
        <taxon>Bacteroidota</taxon>
        <taxon>Bacteroidia</taxon>
        <taxon>Bacteroidales</taxon>
        <taxon>Bacteroidaceae</taxon>
        <taxon>Bacteroides</taxon>
    </lineage>
</organism>
<dbReference type="Pfam" id="PF00350">
    <property type="entry name" value="Dynamin_N"/>
    <property type="match status" value="1"/>
</dbReference>
<evidence type="ECO:0000313" key="9">
    <source>
        <dbReference type="EMBL" id="MBC5606723.1"/>
    </source>
</evidence>
<keyword evidence="7" id="KW-1133">Transmembrane helix</keyword>
<proteinExistence type="predicted"/>
<gene>
    <name evidence="9" type="ORF">H8S67_18935</name>
</gene>
<comment type="subcellular location">
    <subcellularLocation>
        <location evidence="1">Membrane</location>
    </subcellularLocation>
</comment>
<dbReference type="Gene3D" id="3.40.50.300">
    <property type="entry name" value="P-loop containing nucleotide triphosphate hydrolases"/>
    <property type="match status" value="1"/>
</dbReference>
<keyword evidence="3" id="KW-0378">Hydrolase</keyword>
<evidence type="ECO:0000256" key="1">
    <source>
        <dbReference type="ARBA" id="ARBA00004370"/>
    </source>
</evidence>
<keyword evidence="6" id="KW-0175">Coiled coil</keyword>
<dbReference type="PANTHER" id="PTHR10465:SF0">
    <property type="entry name" value="SARCALUMENIN"/>
    <property type="match status" value="1"/>
</dbReference>
<dbReference type="InterPro" id="IPR027094">
    <property type="entry name" value="Mitofusin_fam"/>
</dbReference>